<organism evidence="1">
    <name type="scientific">Amphimedon queenslandica</name>
    <name type="common">Sponge</name>
    <dbReference type="NCBI Taxonomy" id="400682"/>
    <lineage>
        <taxon>Eukaryota</taxon>
        <taxon>Metazoa</taxon>
        <taxon>Porifera</taxon>
        <taxon>Demospongiae</taxon>
        <taxon>Heteroscleromorpha</taxon>
        <taxon>Haplosclerida</taxon>
        <taxon>Niphatidae</taxon>
        <taxon>Amphimedon</taxon>
    </lineage>
</organism>
<dbReference type="InParanoid" id="A0A1X7UA86"/>
<protein>
    <submittedName>
        <fullName evidence="1">Uncharacterized protein</fullName>
    </submittedName>
</protein>
<name>A0A1X7UA86_AMPQE</name>
<evidence type="ECO:0000313" key="1">
    <source>
        <dbReference type="EnsemblMetazoa" id="Aqu2.1.24399_001"/>
    </source>
</evidence>
<reference evidence="1" key="1">
    <citation type="submission" date="2017-05" db="UniProtKB">
        <authorList>
            <consortium name="EnsemblMetazoa"/>
        </authorList>
    </citation>
    <scope>IDENTIFICATION</scope>
</reference>
<dbReference type="EnsemblMetazoa" id="Aqu2.1.24399_001">
    <property type="protein sequence ID" value="Aqu2.1.24399_001"/>
    <property type="gene ID" value="Aqu2.1.24399"/>
</dbReference>
<sequence length="26" mass="3063">QLRLFITMMVMVLTDYMCSLLIQVTV</sequence>
<proteinExistence type="predicted"/>
<accession>A0A1X7UA86</accession>
<dbReference type="AlphaFoldDB" id="A0A1X7UA86"/>